<dbReference type="Pfam" id="PF03770">
    <property type="entry name" value="IPK"/>
    <property type="match status" value="2"/>
</dbReference>
<sequence length="311" mass="35806">MEPFARASELQTLMITEKSVETVVPMVVPLEHWLQQRLSSWVQLSGHKGTIIPASEKTLWKKCGKVGDNFEAQAYCKLMNDICQPFVPKFYKEVEYCGECIKNLHRLASPFIEIEDLTRMFDNPAIMDIKLGTRTFLESEVSNSKKRSDLFQKMIQLDPTEPTLEENEEKAITKLRYMQFRERESSSASLGFRIDGIKLIVVMMQFLNLEKSNIFLARAIDRLKELRTVVEKSLFFACHEVIGSSLLILYDDQMLNIFLIDFAKAIPLPFHVDGGRIRIDHRSPWTLSNKEDGYLTGLDNLIEILESMSAK</sequence>
<dbReference type="WBParaSite" id="nRc.2.0.1.t15530-RA">
    <property type="protein sequence ID" value="nRc.2.0.1.t15530-RA"/>
    <property type="gene ID" value="nRc.2.0.1.g15530"/>
</dbReference>
<proteinExistence type="inferred from homology"/>
<keyword evidence="5" id="KW-1185">Reference proteome</keyword>
<evidence type="ECO:0000313" key="6">
    <source>
        <dbReference type="WBParaSite" id="nRc.2.0.1.t15530-RA"/>
    </source>
</evidence>
<evidence type="ECO:0000256" key="3">
    <source>
        <dbReference type="ARBA" id="ARBA00022777"/>
    </source>
</evidence>
<dbReference type="OMA" id="HIQSQDP"/>
<evidence type="ECO:0000256" key="2">
    <source>
        <dbReference type="ARBA" id="ARBA00022679"/>
    </source>
</evidence>
<evidence type="ECO:0000256" key="4">
    <source>
        <dbReference type="RuleBase" id="RU363090"/>
    </source>
</evidence>
<dbReference type="InterPro" id="IPR005522">
    <property type="entry name" value="IPK"/>
</dbReference>
<dbReference type="PANTHER" id="PTHR12400">
    <property type="entry name" value="INOSITOL POLYPHOSPHATE KINASE"/>
    <property type="match status" value="1"/>
</dbReference>
<dbReference type="GO" id="GO:0032958">
    <property type="term" value="P:inositol phosphate biosynthetic process"/>
    <property type="evidence" value="ECO:0007669"/>
    <property type="project" value="InterPro"/>
</dbReference>
<evidence type="ECO:0000256" key="1">
    <source>
        <dbReference type="ARBA" id="ARBA00007374"/>
    </source>
</evidence>
<name>A0A915INT0_ROMCU</name>
<organism evidence="5 6">
    <name type="scientific">Romanomermis culicivorax</name>
    <name type="common">Nematode worm</name>
    <dbReference type="NCBI Taxonomy" id="13658"/>
    <lineage>
        <taxon>Eukaryota</taxon>
        <taxon>Metazoa</taxon>
        <taxon>Ecdysozoa</taxon>
        <taxon>Nematoda</taxon>
        <taxon>Enoplea</taxon>
        <taxon>Dorylaimia</taxon>
        <taxon>Mermithida</taxon>
        <taxon>Mermithoidea</taxon>
        <taxon>Mermithidae</taxon>
        <taxon>Romanomermis</taxon>
    </lineage>
</organism>
<protein>
    <recommendedName>
        <fullName evidence="4">Kinase</fullName>
        <ecNumber evidence="4">2.7.-.-</ecNumber>
    </recommendedName>
</protein>
<evidence type="ECO:0000313" key="5">
    <source>
        <dbReference type="Proteomes" id="UP000887565"/>
    </source>
</evidence>
<keyword evidence="2 4" id="KW-0808">Transferase</keyword>
<dbReference type="EC" id="2.7.-.-" evidence="4"/>
<reference evidence="6" key="1">
    <citation type="submission" date="2022-11" db="UniProtKB">
        <authorList>
            <consortium name="WormBaseParasite"/>
        </authorList>
    </citation>
    <scope>IDENTIFICATION</scope>
</reference>
<dbReference type="Gene3D" id="3.30.470.160">
    <property type="entry name" value="Inositol polyphosphate kinase"/>
    <property type="match status" value="2"/>
</dbReference>
<comment type="similarity">
    <text evidence="1 4">Belongs to the inositol phosphokinase (IPK) family.</text>
</comment>
<dbReference type="SUPFAM" id="SSF56104">
    <property type="entry name" value="SAICAR synthase-like"/>
    <property type="match status" value="1"/>
</dbReference>
<dbReference type="GO" id="GO:0046854">
    <property type="term" value="P:phosphatidylinositol phosphate biosynthetic process"/>
    <property type="evidence" value="ECO:0007669"/>
    <property type="project" value="TreeGrafter"/>
</dbReference>
<dbReference type="GO" id="GO:0000828">
    <property type="term" value="F:inositol hexakisphosphate kinase activity"/>
    <property type="evidence" value="ECO:0007669"/>
    <property type="project" value="TreeGrafter"/>
</dbReference>
<keyword evidence="3 4" id="KW-0418">Kinase</keyword>
<dbReference type="GO" id="GO:0005737">
    <property type="term" value="C:cytoplasm"/>
    <property type="evidence" value="ECO:0007669"/>
    <property type="project" value="TreeGrafter"/>
</dbReference>
<dbReference type="GO" id="GO:0005634">
    <property type="term" value="C:nucleus"/>
    <property type="evidence" value="ECO:0007669"/>
    <property type="project" value="TreeGrafter"/>
</dbReference>
<dbReference type="Proteomes" id="UP000887565">
    <property type="component" value="Unplaced"/>
</dbReference>
<dbReference type="InterPro" id="IPR038286">
    <property type="entry name" value="IPK_sf"/>
</dbReference>
<dbReference type="AlphaFoldDB" id="A0A915INT0"/>
<dbReference type="PANTHER" id="PTHR12400:SF26">
    <property type="entry name" value="KINASE"/>
    <property type="match status" value="1"/>
</dbReference>
<accession>A0A915INT0</accession>